<dbReference type="UniPathway" id="UPA00334">
    <property type="reaction ID" value="UER00455"/>
</dbReference>
<dbReference type="STRING" id="348802.A0A0D2EXR5"/>
<comment type="catalytic activity">
    <reaction evidence="6">
        <text>3-hydroxy-L-kynurenine + H2O = 3-hydroxyanthranilate + L-alanine + H(+)</text>
        <dbReference type="Rhea" id="RHEA:25143"/>
        <dbReference type="ChEBI" id="CHEBI:15377"/>
        <dbReference type="ChEBI" id="CHEBI:15378"/>
        <dbReference type="ChEBI" id="CHEBI:36559"/>
        <dbReference type="ChEBI" id="CHEBI:57972"/>
        <dbReference type="ChEBI" id="CHEBI:58125"/>
        <dbReference type="EC" id="3.7.1.3"/>
    </reaction>
</comment>
<keyword evidence="3 5" id="KW-0378">Hydrolase</keyword>
<dbReference type="InterPro" id="IPR015421">
    <property type="entry name" value="PyrdxlP-dep_Trfase_major"/>
</dbReference>
<organism evidence="8 9">
    <name type="scientific">Exophiala xenobiotica</name>
    <dbReference type="NCBI Taxonomy" id="348802"/>
    <lineage>
        <taxon>Eukaryota</taxon>
        <taxon>Fungi</taxon>
        <taxon>Dikarya</taxon>
        <taxon>Ascomycota</taxon>
        <taxon>Pezizomycotina</taxon>
        <taxon>Eurotiomycetes</taxon>
        <taxon>Chaetothyriomycetidae</taxon>
        <taxon>Chaetothyriales</taxon>
        <taxon>Herpotrichiellaceae</taxon>
        <taxon>Exophiala</taxon>
    </lineage>
</organism>
<dbReference type="GO" id="GO:0043420">
    <property type="term" value="P:anthranilate metabolic process"/>
    <property type="evidence" value="ECO:0007669"/>
    <property type="project" value="UniProtKB-UniRule"/>
</dbReference>
<keyword evidence="1 5" id="KW-0963">Cytoplasm</keyword>
<protein>
    <recommendedName>
        <fullName evidence="5 6">Kynureninase</fullName>
        <ecNumber evidence="5 6">3.7.1.3</ecNumber>
    </recommendedName>
    <alternativeName>
        <fullName evidence="5">Biosynthesis of nicotinic acid protein 5</fullName>
    </alternativeName>
    <alternativeName>
        <fullName evidence="5">L-kynurenine hydrolase</fullName>
    </alternativeName>
</protein>
<dbReference type="EC" id="3.7.1.3" evidence="5 6"/>
<feature type="binding site" evidence="5">
    <location>
        <position position="171"/>
    </location>
    <ligand>
        <name>pyridoxal 5'-phosphate</name>
        <dbReference type="ChEBI" id="CHEBI:597326"/>
    </ligand>
</feature>
<evidence type="ECO:0000256" key="6">
    <source>
        <dbReference type="PIRNR" id="PIRNR038800"/>
    </source>
</evidence>
<evidence type="ECO:0000313" key="8">
    <source>
        <dbReference type="EMBL" id="KIW52599.1"/>
    </source>
</evidence>
<dbReference type="PIRSF" id="PIRSF038800">
    <property type="entry name" value="KYNU"/>
    <property type="match status" value="1"/>
</dbReference>
<dbReference type="Pfam" id="PF00266">
    <property type="entry name" value="Aminotran_5"/>
    <property type="match status" value="1"/>
</dbReference>
<feature type="binding site" evidence="5">
    <location>
        <begin position="198"/>
        <end position="201"/>
    </location>
    <ligand>
        <name>pyridoxal 5'-phosphate</name>
        <dbReference type="ChEBI" id="CHEBI:597326"/>
    </ligand>
</feature>
<dbReference type="GO" id="GO:0097053">
    <property type="term" value="P:L-kynurenine catabolic process"/>
    <property type="evidence" value="ECO:0007669"/>
    <property type="project" value="UniProtKB-UniRule"/>
</dbReference>
<evidence type="ECO:0000259" key="7">
    <source>
        <dbReference type="Pfam" id="PF00266"/>
    </source>
</evidence>
<sequence length="502" mass="55516">MLSGSTTNKVMAPGILESSSTPVIDNNRTKATVNKYGFPQDADCEEYARSLDESDPLRGFRDKFIIPSKAGLERKSLAVTPADSSASSSIPSDRDGIYLCGNSLGLQPKCTSRYIQAQLETWSSIAVAGHFTELEESPLKPWQSMADFAAEQSCRLVGALPGEVAIANTLTVNLHLLMASFYRPTGKRNKILLEWKAFPSDHYAIESQIAWHGFDPKEAMILVEPDKDHIISTEKILATIDENADDIALVLLPGVQYYSGQYLDIPRITEYAHSKGLIIGWDLAHAAGNIPMKLHDWDVDFAAWCTYKYMNAGPGAIAGLFVHEKHGKVEYPNGPDDDPVFRHRLTGWYSGDKASRFNMDNKFRPIPGAGGFQISNPSAIDLTSLCASLSVFNETSMEELRAKSLKLTAYLQWLLQKDMPSNDEGDRPFRIITPLDPSKRGAQLSLLLSPGLLEQVGEALQREGIIVDQRKPGVIRAAPVPLYNTYYDVWVFARTFKKAVGL</sequence>
<dbReference type="GO" id="GO:0030170">
    <property type="term" value="F:pyridoxal phosphate binding"/>
    <property type="evidence" value="ECO:0007669"/>
    <property type="project" value="UniProtKB-UniRule"/>
</dbReference>
<dbReference type="Proteomes" id="UP000054342">
    <property type="component" value="Unassembled WGS sequence"/>
</dbReference>
<feature type="binding site" evidence="5">
    <location>
        <position position="376"/>
    </location>
    <ligand>
        <name>pyridoxal 5'-phosphate</name>
        <dbReference type="ChEBI" id="CHEBI:597326"/>
    </ligand>
</feature>
<dbReference type="HAMAP" id="MF_01970">
    <property type="entry name" value="Kynureninase"/>
    <property type="match status" value="1"/>
</dbReference>
<gene>
    <name evidence="5" type="primary">BNA5</name>
    <name evidence="8" type="ORF">PV05_08229</name>
</gene>
<evidence type="ECO:0000313" key="9">
    <source>
        <dbReference type="Proteomes" id="UP000054342"/>
    </source>
</evidence>
<name>A0A0D2EXR5_9EURO</name>
<comment type="cofactor">
    <cofactor evidence="5 6">
        <name>pyridoxal 5'-phosphate</name>
        <dbReference type="ChEBI" id="CHEBI:597326"/>
    </cofactor>
</comment>
<dbReference type="Gene3D" id="3.40.640.10">
    <property type="entry name" value="Type I PLP-dependent aspartate aminotransferase-like (Major domain)"/>
    <property type="match status" value="1"/>
</dbReference>
<dbReference type="RefSeq" id="XP_013313183.1">
    <property type="nucleotide sequence ID" value="XM_013457729.1"/>
</dbReference>
<dbReference type="FunFam" id="3.40.640.10:FF:000031">
    <property type="entry name" value="Kynureninase"/>
    <property type="match status" value="1"/>
</dbReference>
<evidence type="ECO:0000256" key="3">
    <source>
        <dbReference type="ARBA" id="ARBA00022801"/>
    </source>
</evidence>
<evidence type="ECO:0000256" key="4">
    <source>
        <dbReference type="ARBA" id="ARBA00022898"/>
    </source>
</evidence>
<dbReference type="GO" id="GO:0019441">
    <property type="term" value="P:L-tryptophan catabolic process to kynurenine"/>
    <property type="evidence" value="ECO:0007669"/>
    <property type="project" value="TreeGrafter"/>
</dbReference>
<dbReference type="GO" id="GO:0005737">
    <property type="term" value="C:cytoplasm"/>
    <property type="evidence" value="ECO:0007669"/>
    <property type="project" value="UniProtKB-SubCell"/>
</dbReference>
<accession>A0A0D2EXR5</accession>
<dbReference type="HOGENOM" id="CLU_003433_4_0_1"/>
<dbReference type="OrthoDB" id="5978656at2759"/>
<dbReference type="Gene3D" id="3.90.1150.10">
    <property type="entry name" value="Aspartate Aminotransferase, domain 1"/>
    <property type="match status" value="1"/>
</dbReference>
<dbReference type="InterPro" id="IPR015422">
    <property type="entry name" value="PyrdxlP-dep_Trfase_small"/>
</dbReference>
<comment type="similarity">
    <text evidence="5 6">Belongs to the kynureninase family.</text>
</comment>
<proteinExistence type="inferred from homology"/>
<dbReference type="NCBIfam" id="TIGR01814">
    <property type="entry name" value="kynureninase"/>
    <property type="match status" value="1"/>
</dbReference>
<comment type="pathway">
    <text evidence="5 6">Amino-acid degradation; L-kynurenine degradation; L-alanine and anthranilate from L-kynurenine: step 1/1.</text>
</comment>
<evidence type="ECO:0000256" key="1">
    <source>
        <dbReference type="ARBA" id="ARBA00022490"/>
    </source>
</evidence>
<comment type="function">
    <text evidence="5 6">Catalyzes the cleavage of L-kynurenine (L-Kyn) and L-3-hydroxykynurenine (L-3OHKyn) into anthranilic acid (AA) and 3-hydroxyanthranilic acid (3-OHAA), respectively.</text>
</comment>
<dbReference type="InterPro" id="IPR010111">
    <property type="entry name" value="Kynureninase"/>
</dbReference>
<feature type="binding site" evidence="5">
    <location>
        <position position="282"/>
    </location>
    <ligand>
        <name>pyridoxal 5'-phosphate</name>
        <dbReference type="ChEBI" id="CHEBI:597326"/>
    </ligand>
</feature>
<feature type="binding site" evidence="5">
    <location>
        <position position="285"/>
    </location>
    <ligand>
        <name>pyridoxal 5'-phosphate</name>
        <dbReference type="ChEBI" id="CHEBI:597326"/>
    </ligand>
</feature>
<feature type="binding site" evidence="5">
    <location>
        <position position="348"/>
    </location>
    <ligand>
        <name>pyridoxal 5'-phosphate</name>
        <dbReference type="ChEBI" id="CHEBI:597326"/>
    </ligand>
</feature>
<dbReference type="GeneID" id="25330137"/>
<keyword evidence="9" id="KW-1185">Reference proteome</keyword>
<comment type="pathway">
    <text evidence="5 6">Cofactor biosynthesis; NAD(+) biosynthesis; quinolinate from L-kynurenine: step 2/3.</text>
</comment>
<comment type="caution">
    <text evidence="5">Lacks conserved residue(s) required for the propagation of feature annotation.</text>
</comment>
<dbReference type="SUPFAM" id="SSF53383">
    <property type="entry name" value="PLP-dependent transferases"/>
    <property type="match status" value="1"/>
</dbReference>
<reference evidence="8 9" key="1">
    <citation type="submission" date="2015-01" db="EMBL/GenBank/DDBJ databases">
        <title>The Genome Sequence of Exophiala xenobiotica CBS118157.</title>
        <authorList>
            <consortium name="The Broad Institute Genomics Platform"/>
            <person name="Cuomo C."/>
            <person name="de Hoog S."/>
            <person name="Gorbushina A."/>
            <person name="Stielow B."/>
            <person name="Teixiera M."/>
            <person name="Abouelleil A."/>
            <person name="Chapman S.B."/>
            <person name="Priest M."/>
            <person name="Young S.K."/>
            <person name="Wortman J."/>
            <person name="Nusbaum C."/>
            <person name="Birren B."/>
        </authorList>
    </citation>
    <scope>NUCLEOTIDE SEQUENCE [LARGE SCALE GENOMIC DNA]</scope>
    <source>
        <strain evidence="8 9">CBS 118157</strain>
    </source>
</reference>
<dbReference type="PANTHER" id="PTHR14084:SF2">
    <property type="entry name" value="KYNURENINASE 2"/>
    <property type="match status" value="1"/>
</dbReference>
<dbReference type="InterPro" id="IPR015424">
    <property type="entry name" value="PyrdxlP-dep_Trfase"/>
</dbReference>
<evidence type="ECO:0000256" key="2">
    <source>
        <dbReference type="ARBA" id="ARBA00022642"/>
    </source>
</evidence>
<dbReference type="GO" id="GO:0034354">
    <property type="term" value="P:'de novo' NAD+ biosynthetic process from L-tryptophan"/>
    <property type="evidence" value="ECO:0007669"/>
    <property type="project" value="UniProtKB-UniRule"/>
</dbReference>
<keyword evidence="2 5" id="KW-0662">Pyridine nucleotide biosynthesis</keyword>
<dbReference type="PANTHER" id="PTHR14084">
    <property type="entry name" value="KYNURENINASE"/>
    <property type="match status" value="1"/>
</dbReference>
<evidence type="ECO:0000256" key="5">
    <source>
        <dbReference type="HAMAP-Rule" id="MF_03017"/>
    </source>
</evidence>
<comment type="subunit">
    <text evidence="5 6">Homodimer.</text>
</comment>
<dbReference type="GO" id="GO:0019805">
    <property type="term" value="P:quinolinate biosynthetic process"/>
    <property type="evidence" value="ECO:0007669"/>
    <property type="project" value="UniProtKB-UniRule"/>
</dbReference>
<comment type="catalytic activity">
    <reaction evidence="5 6">
        <text>L-kynurenine + H2O = anthranilate + L-alanine + H(+)</text>
        <dbReference type="Rhea" id="RHEA:16813"/>
        <dbReference type="ChEBI" id="CHEBI:15377"/>
        <dbReference type="ChEBI" id="CHEBI:15378"/>
        <dbReference type="ChEBI" id="CHEBI:16567"/>
        <dbReference type="ChEBI" id="CHEBI:57959"/>
        <dbReference type="ChEBI" id="CHEBI:57972"/>
        <dbReference type="EC" id="3.7.1.3"/>
    </reaction>
</comment>
<keyword evidence="4 5" id="KW-0663">Pyridoxal phosphate</keyword>
<comment type="subcellular location">
    <subcellularLocation>
        <location evidence="5 6">Cytoplasm</location>
    </subcellularLocation>
</comment>
<feature type="modified residue" description="N6-(pyridoxal phosphate)lysine" evidence="5">
    <location>
        <position position="308"/>
    </location>
</feature>
<dbReference type="GO" id="GO:0030429">
    <property type="term" value="F:kynureninase activity"/>
    <property type="evidence" value="ECO:0007669"/>
    <property type="project" value="UniProtKB-UniRule"/>
</dbReference>
<feature type="domain" description="Aminotransferase class V" evidence="7">
    <location>
        <begin position="222"/>
        <end position="322"/>
    </location>
</feature>
<dbReference type="EMBL" id="KN847321">
    <property type="protein sequence ID" value="KIW52599.1"/>
    <property type="molecule type" value="Genomic_DNA"/>
</dbReference>
<dbReference type="Pfam" id="PF22580">
    <property type="entry name" value="KYNU_C"/>
    <property type="match status" value="1"/>
</dbReference>
<dbReference type="UniPathway" id="UPA00253">
    <property type="reaction ID" value="UER00329"/>
</dbReference>
<dbReference type="AlphaFoldDB" id="A0A0D2EXR5"/>
<feature type="binding site" evidence="5">
    <location>
        <position position="307"/>
    </location>
    <ligand>
        <name>pyridoxal 5'-phosphate</name>
        <dbReference type="ChEBI" id="CHEBI:597326"/>
    </ligand>
</feature>
<dbReference type="InterPro" id="IPR000192">
    <property type="entry name" value="Aminotrans_V_dom"/>
</dbReference>
<feature type="binding site" evidence="5">
    <location>
        <position position="170"/>
    </location>
    <ligand>
        <name>pyridoxal 5'-phosphate</name>
        <dbReference type="ChEBI" id="CHEBI:597326"/>
    </ligand>
</feature>